<dbReference type="GO" id="GO:0051118">
    <property type="term" value="F:glucan endo-1,3-alpha-glucosidase activity"/>
    <property type="evidence" value="ECO:0007669"/>
    <property type="project" value="InterPro"/>
</dbReference>
<gene>
    <name evidence="1" type="ORF">EWM64_g5537</name>
</gene>
<protein>
    <submittedName>
        <fullName evidence="1">Uncharacterized protein</fullName>
    </submittedName>
</protein>
<proteinExistence type="predicted"/>
<dbReference type="EMBL" id="SFCI01000673">
    <property type="protein sequence ID" value="TFY78477.1"/>
    <property type="molecule type" value="Genomic_DNA"/>
</dbReference>
<dbReference type="Pfam" id="PF03659">
    <property type="entry name" value="Glyco_hydro_71"/>
    <property type="match status" value="1"/>
</dbReference>
<dbReference type="InterPro" id="IPR005197">
    <property type="entry name" value="Glyco_hydro_71"/>
</dbReference>
<sequence>MYEPKYSCEYGTHILTAMSSQPYTREDWIVDIQLASTHGFDGFALNVGREDWQRARVADCYAAAQQLQTRFKLFLSFDMSAQPNSQAWVDGFPHDPWLVLNAYFIRAFKEGRMPPVEKDRIFMWARPHPKAAEATEDDVGRPTGWELTDDVFWVVVFATAPAIVILDTGAQTPSTPGRHDIGAGVTKLAHKLVAGGGMRGQTIRGGTVVAECAPSPEEYKFEARPRTYNFNAYVAMSP</sequence>
<dbReference type="OrthoDB" id="3257981at2759"/>
<organism evidence="1 2">
    <name type="scientific">Hericium alpestre</name>
    <dbReference type="NCBI Taxonomy" id="135208"/>
    <lineage>
        <taxon>Eukaryota</taxon>
        <taxon>Fungi</taxon>
        <taxon>Dikarya</taxon>
        <taxon>Basidiomycota</taxon>
        <taxon>Agaricomycotina</taxon>
        <taxon>Agaricomycetes</taxon>
        <taxon>Russulales</taxon>
        <taxon>Hericiaceae</taxon>
        <taxon>Hericium</taxon>
    </lineage>
</organism>
<dbReference type="AlphaFoldDB" id="A0A4Y9ZWN7"/>
<keyword evidence="2" id="KW-1185">Reference proteome</keyword>
<accession>A0A4Y9ZWN7</accession>
<evidence type="ECO:0000313" key="1">
    <source>
        <dbReference type="EMBL" id="TFY78477.1"/>
    </source>
</evidence>
<evidence type="ECO:0000313" key="2">
    <source>
        <dbReference type="Proteomes" id="UP000298061"/>
    </source>
</evidence>
<comment type="caution">
    <text evidence="1">The sequence shown here is derived from an EMBL/GenBank/DDBJ whole genome shotgun (WGS) entry which is preliminary data.</text>
</comment>
<reference evidence="1 2" key="1">
    <citation type="submission" date="2019-02" db="EMBL/GenBank/DDBJ databases">
        <title>Genome sequencing of the rare red list fungi Hericium alpestre (H. flagellum).</title>
        <authorList>
            <person name="Buettner E."/>
            <person name="Kellner H."/>
        </authorList>
    </citation>
    <scope>NUCLEOTIDE SEQUENCE [LARGE SCALE GENOMIC DNA]</scope>
    <source>
        <strain evidence="1 2">DSM 108284</strain>
    </source>
</reference>
<dbReference type="STRING" id="135208.A0A4Y9ZWN7"/>
<dbReference type="Proteomes" id="UP000298061">
    <property type="component" value="Unassembled WGS sequence"/>
</dbReference>
<name>A0A4Y9ZWN7_9AGAM</name>